<dbReference type="GO" id="GO:0008967">
    <property type="term" value="F:phosphoglycolate phosphatase activity"/>
    <property type="evidence" value="ECO:0007669"/>
    <property type="project" value="UniProtKB-EC"/>
</dbReference>
<evidence type="ECO:0000313" key="5">
    <source>
        <dbReference type="EMBL" id="APJ04579.1"/>
    </source>
</evidence>
<protein>
    <recommendedName>
        <fullName evidence="4">phosphoglycolate phosphatase</fullName>
        <ecNumber evidence="4">3.1.3.18</ecNumber>
    </recommendedName>
</protein>
<dbReference type="InterPro" id="IPR036412">
    <property type="entry name" value="HAD-like_sf"/>
</dbReference>
<dbReference type="SUPFAM" id="SSF56784">
    <property type="entry name" value="HAD-like"/>
    <property type="match status" value="1"/>
</dbReference>
<accession>A0A1L4D307</accession>
<dbReference type="PANTHER" id="PTHR43434:SF1">
    <property type="entry name" value="PHOSPHOGLYCOLATE PHOSPHATASE"/>
    <property type="match status" value="1"/>
</dbReference>
<evidence type="ECO:0000256" key="2">
    <source>
        <dbReference type="ARBA" id="ARBA00004818"/>
    </source>
</evidence>
<comment type="similarity">
    <text evidence="3">Belongs to the HAD-like hydrolase superfamily. CbbY/CbbZ/Gph/YieH family.</text>
</comment>
<dbReference type="SFLD" id="SFLDG01129">
    <property type="entry name" value="C1.5:_HAD__Beta-PGM__Phosphata"/>
    <property type="match status" value="1"/>
</dbReference>
<comment type="catalytic activity">
    <reaction evidence="1">
        <text>2-phosphoglycolate + H2O = glycolate + phosphate</text>
        <dbReference type="Rhea" id="RHEA:14369"/>
        <dbReference type="ChEBI" id="CHEBI:15377"/>
        <dbReference type="ChEBI" id="CHEBI:29805"/>
        <dbReference type="ChEBI" id="CHEBI:43474"/>
        <dbReference type="ChEBI" id="CHEBI:58033"/>
        <dbReference type="EC" id="3.1.3.18"/>
    </reaction>
</comment>
<gene>
    <name evidence="5" type="ORF">AXG55_11950</name>
</gene>
<dbReference type="SFLD" id="SFLDS00003">
    <property type="entry name" value="Haloacid_Dehalogenase"/>
    <property type="match status" value="1"/>
</dbReference>
<dbReference type="Proteomes" id="UP000184731">
    <property type="component" value="Chromosome"/>
</dbReference>
<dbReference type="Gene3D" id="3.40.50.1000">
    <property type="entry name" value="HAD superfamily/HAD-like"/>
    <property type="match status" value="1"/>
</dbReference>
<dbReference type="STRING" id="1915309.AXG55_11950"/>
<reference evidence="5 6" key="1">
    <citation type="submission" date="2016-10" db="EMBL/GenBank/DDBJ databases">
        <title>Silvanigrella aquatica sp. nov., isolated from a freshwater lake located in the Black Forest, Germany, description of Silvanigrellaceae fam. nov., Silvanigrellales ord. nov., reclassification of the order Bdellovibrionales in the class Oligoflexia, reclassification of the families Bacteriovoracaceae and Halobacteriovoraceae in the new order Bacteriovoracales ord. nov., and reclassification of the family Pseudobacteriovoracaceae in the order Oligoflexiales.</title>
        <authorList>
            <person name="Hahn M.W."/>
            <person name="Schmidt J."/>
            <person name="Koll U."/>
            <person name="Rohde M."/>
            <person name="Verbag S."/>
            <person name="Pitt A."/>
            <person name="Nakai R."/>
            <person name="Naganuma T."/>
            <person name="Lang E."/>
        </authorList>
    </citation>
    <scope>NUCLEOTIDE SEQUENCE [LARGE SCALE GENOMIC DNA]</scope>
    <source>
        <strain evidence="5 6">MWH-Nonnen-W8red</strain>
    </source>
</reference>
<dbReference type="InterPro" id="IPR023214">
    <property type="entry name" value="HAD_sf"/>
</dbReference>
<evidence type="ECO:0000256" key="1">
    <source>
        <dbReference type="ARBA" id="ARBA00000830"/>
    </source>
</evidence>
<keyword evidence="6" id="KW-1185">Reference proteome</keyword>
<dbReference type="CDD" id="cd01427">
    <property type="entry name" value="HAD_like"/>
    <property type="match status" value="1"/>
</dbReference>
<dbReference type="InterPro" id="IPR041492">
    <property type="entry name" value="HAD_2"/>
</dbReference>
<dbReference type="Pfam" id="PF13419">
    <property type="entry name" value="HAD_2"/>
    <property type="match status" value="1"/>
</dbReference>
<dbReference type="RefSeq" id="WP_148698327.1">
    <property type="nucleotide sequence ID" value="NZ_CP017834.1"/>
</dbReference>
<dbReference type="PANTHER" id="PTHR43434">
    <property type="entry name" value="PHOSPHOGLYCOLATE PHOSPHATASE"/>
    <property type="match status" value="1"/>
</dbReference>
<comment type="pathway">
    <text evidence="2">Organic acid metabolism; glycolate biosynthesis; glycolate from 2-phosphoglycolate: step 1/1.</text>
</comment>
<dbReference type="GO" id="GO:0005829">
    <property type="term" value="C:cytosol"/>
    <property type="evidence" value="ECO:0007669"/>
    <property type="project" value="TreeGrafter"/>
</dbReference>
<sequence>MYRHIFLDFDGVIVDSTKLKHDTFISLVEDEKKGMDSILDNLLKNKLIGAERNIICKWIIENTDSDKSIEKLTYKFAKKIDRKILELNLTEGFKEFINSIKNKNYTNLSIISNAPMNDIISYLNFFSISNEFTYIVGFEEGISKADRIFRIMNKIILSSDECLFIGDTPSDFLAAKKCNISFIRIESFLGNNCLWDEKILTCKNFFEIINLIERRKINL</sequence>
<dbReference type="Gene3D" id="1.10.150.240">
    <property type="entry name" value="Putative phosphatase, domain 2"/>
    <property type="match status" value="1"/>
</dbReference>
<evidence type="ECO:0000256" key="3">
    <source>
        <dbReference type="ARBA" id="ARBA00006171"/>
    </source>
</evidence>
<dbReference type="AlphaFoldDB" id="A0A1L4D307"/>
<evidence type="ECO:0000256" key="4">
    <source>
        <dbReference type="ARBA" id="ARBA00013078"/>
    </source>
</evidence>
<dbReference type="OrthoDB" id="9807630at2"/>
<dbReference type="KEGG" id="saqi:AXG55_11950"/>
<organism evidence="5 6">
    <name type="scientific">Silvanigrella aquatica</name>
    <dbReference type="NCBI Taxonomy" id="1915309"/>
    <lineage>
        <taxon>Bacteria</taxon>
        <taxon>Pseudomonadati</taxon>
        <taxon>Bdellovibrionota</taxon>
        <taxon>Oligoflexia</taxon>
        <taxon>Silvanigrellales</taxon>
        <taxon>Silvanigrellaceae</taxon>
        <taxon>Silvanigrella</taxon>
    </lineage>
</organism>
<evidence type="ECO:0000313" key="6">
    <source>
        <dbReference type="Proteomes" id="UP000184731"/>
    </source>
</evidence>
<proteinExistence type="inferred from homology"/>
<dbReference type="EC" id="3.1.3.18" evidence="4"/>
<dbReference type="EMBL" id="CP017834">
    <property type="protein sequence ID" value="APJ04579.1"/>
    <property type="molecule type" value="Genomic_DNA"/>
</dbReference>
<name>A0A1L4D307_9BACT</name>
<dbReference type="InterPro" id="IPR050155">
    <property type="entry name" value="HAD-like_hydrolase_sf"/>
</dbReference>
<dbReference type="InterPro" id="IPR023198">
    <property type="entry name" value="PGP-like_dom2"/>
</dbReference>
<dbReference type="GO" id="GO:0006281">
    <property type="term" value="P:DNA repair"/>
    <property type="evidence" value="ECO:0007669"/>
    <property type="project" value="TreeGrafter"/>
</dbReference>